<evidence type="ECO:0000259" key="1">
    <source>
        <dbReference type="Pfam" id="PF08450"/>
    </source>
</evidence>
<evidence type="ECO:0000313" key="2">
    <source>
        <dbReference type="EMBL" id="GAQ91431.1"/>
    </source>
</evidence>
<organism evidence="2 3">
    <name type="scientific">Klebsormidium nitens</name>
    <name type="common">Green alga</name>
    <name type="synonym">Ulothrix nitens</name>
    <dbReference type="NCBI Taxonomy" id="105231"/>
    <lineage>
        <taxon>Eukaryota</taxon>
        <taxon>Viridiplantae</taxon>
        <taxon>Streptophyta</taxon>
        <taxon>Klebsormidiophyceae</taxon>
        <taxon>Klebsormidiales</taxon>
        <taxon>Klebsormidiaceae</taxon>
        <taxon>Klebsormidium</taxon>
    </lineage>
</organism>
<feature type="domain" description="SMP-30/Gluconolactonase/LRE-like region" evidence="1">
    <location>
        <begin position="142"/>
        <end position="381"/>
    </location>
</feature>
<dbReference type="InterPro" id="IPR011042">
    <property type="entry name" value="6-blade_b-propeller_TolB-like"/>
</dbReference>
<dbReference type="InterPro" id="IPR052988">
    <property type="entry name" value="Oryzine_lactonohydrolase"/>
</dbReference>
<dbReference type="Pfam" id="PF08450">
    <property type="entry name" value="SGL"/>
    <property type="match status" value="1"/>
</dbReference>
<dbReference type="AlphaFoldDB" id="A0A1Y1IQB0"/>
<dbReference type="InterPro" id="IPR013658">
    <property type="entry name" value="SGL"/>
</dbReference>
<sequence>MAMIWVHSLDEVTAVGARSLLQGPAPAPVAPTGAAASPTNLTPMAAQGPAGSVNATALLNLPQVCLFQQGFVYNKTGSGASKLGTCVFEVWDLEFLEILPTNPVITELATAPAHEAGVYSPSDNSVFVTSTLNKTTGNSMLMKVDLSTGAVTYVLNQTAGANGAILASDGALILCMQGSTAIPGHLLRLNLSTGQQTVIADNWFGLEFNSPNDVVEGPDGSFYFTDPSYGYEQGFKNPPQTFQSVYRVLPSGRVDAVAEGLLKPNGIAFSPDYAQLAVTDTGYASGFGTNNVTRPHSVYVYDVTPGGRLTNKQFFVSTASYDAPYRPVIPDGIKVDSANRVYLGTADGVQVFDRDGSPLGLIRYPNVANFALAGPALNTLVLFNDTNIATVQLASSVVSAGQPYAKRVLNIRP</sequence>
<protein>
    <recommendedName>
        <fullName evidence="1">SMP-30/Gluconolactonase/LRE-like region domain-containing protein</fullName>
    </recommendedName>
</protein>
<dbReference type="OMA" id="RVYAGCG"/>
<dbReference type="PANTHER" id="PTHR47064">
    <property type="entry name" value="PUTATIVE (AFU_ORTHOLOGUE AFUA_1G08990)-RELATED"/>
    <property type="match status" value="1"/>
</dbReference>
<keyword evidence="3" id="KW-1185">Reference proteome</keyword>
<dbReference type="Proteomes" id="UP000054558">
    <property type="component" value="Unassembled WGS sequence"/>
</dbReference>
<accession>A0A1Y1IQB0</accession>
<reference evidence="2 3" key="1">
    <citation type="journal article" date="2014" name="Nat. Commun.">
        <title>Klebsormidium flaccidum genome reveals primary factors for plant terrestrial adaptation.</title>
        <authorList>
            <person name="Hori K."/>
            <person name="Maruyama F."/>
            <person name="Fujisawa T."/>
            <person name="Togashi T."/>
            <person name="Yamamoto N."/>
            <person name="Seo M."/>
            <person name="Sato S."/>
            <person name="Yamada T."/>
            <person name="Mori H."/>
            <person name="Tajima N."/>
            <person name="Moriyama T."/>
            <person name="Ikeuchi M."/>
            <person name="Watanabe M."/>
            <person name="Wada H."/>
            <person name="Kobayashi K."/>
            <person name="Saito M."/>
            <person name="Masuda T."/>
            <person name="Sasaki-Sekimoto Y."/>
            <person name="Mashiguchi K."/>
            <person name="Awai K."/>
            <person name="Shimojima M."/>
            <person name="Masuda S."/>
            <person name="Iwai M."/>
            <person name="Nobusawa T."/>
            <person name="Narise T."/>
            <person name="Kondo S."/>
            <person name="Saito H."/>
            <person name="Sato R."/>
            <person name="Murakawa M."/>
            <person name="Ihara Y."/>
            <person name="Oshima-Yamada Y."/>
            <person name="Ohtaka K."/>
            <person name="Satoh M."/>
            <person name="Sonobe K."/>
            <person name="Ishii M."/>
            <person name="Ohtani R."/>
            <person name="Kanamori-Sato M."/>
            <person name="Honoki R."/>
            <person name="Miyazaki D."/>
            <person name="Mochizuki H."/>
            <person name="Umetsu J."/>
            <person name="Higashi K."/>
            <person name="Shibata D."/>
            <person name="Kamiya Y."/>
            <person name="Sato N."/>
            <person name="Nakamura Y."/>
            <person name="Tabata S."/>
            <person name="Ida S."/>
            <person name="Kurokawa K."/>
            <person name="Ohta H."/>
        </authorList>
    </citation>
    <scope>NUCLEOTIDE SEQUENCE [LARGE SCALE GENOMIC DNA]</scope>
    <source>
        <strain evidence="2 3">NIES-2285</strain>
    </source>
</reference>
<proteinExistence type="predicted"/>
<dbReference type="EMBL" id="DF237733">
    <property type="protein sequence ID" value="GAQ91431.1"/>
    <property type="molecule type" value="Genomic_DNA"/>
</dbReference>
<dbReference type="STRING" id="105231.A0A1Y1IQB0"/>
<dbReference type="OrthoDB" id="423498at2759"/>
<dbReference type="Gene3D" id="2.120.10.30">
    <property type="entry name" value="TolB, C-terminal domain"/>
    <property type="match status" value="1"/>
</dbReference>
<evidence type="ECO:0000313" key="3">
    <source>
        <dbReference type="Proteomes" id="UP000054558"/>
    </source>
</evidence>
<name>A0A1Y1IQB0_KLENI</name>
<dbReference type="SUPFAM" id="SSF63829">
    <property type="entry name" value="Calcium-dependent phosphotriesterase"/>
    <property type="match status" value="1"/>
</dbReference>
<gene>
    <name evidence="2" type="ORF">KFL_007840010</name>
</gene>
<dbReference type="PANTHER" id="PTHR47064:SF2">
    <property type="entry name" value="SMP-30_GLUCONOLACTONASE_LRE-LIKE REGION DOMAIN-CONTAINING PROTEIN-RELATED"/>
    <property type="match status" value="1"/>
</dbReference>